<evidence type="ECO:0000313" key="2">
    <source>
        <dbReference type="Proteomes" id="UP000054007"/>
    </source>
</evidence>
<organism evidence="1 2">
    <name type="scientific">Cylindrobasidium torrendii FP15055 ss-10</name>
    <dbReference type="NCBI Taxonomy" id="1314674"/>
    <lineage>
        <taxon>Eukaryota</taxon>
        <taxon>Fungi</taxon>
        <taxon>Dikarya</taxon>
        <taxon>Basidiomycota</taxon>
        <taxon>Agaricomycotina</taxon>
        <taxon>Agaricomycetes</taxon>
        <taxon>Agaricomycetidae</taxon>
        <taxon>Agaricales</taxon>
        <taxon>Marasmiineae</taxon>
        <taxon>Physalacriaceae</taxon>
        <taxon>Cylindrobasidium</taxon>
    </lineage>
</organism>
<dbReference type="AlphaFoldDB" id="A0A0D7B0A4"/>
<sequence length="170" mass="18592">MFFKVGTTTTPPLSALTYNPAFLALSNNPVVLDSNIPLVPGPLAIKDDINLVFGAEAAFTPGWHCTKCGRMLGRSVWRCWTCASCGSECKMPMEIQRAKDLTKRQCLKKVKPVMITDTRIGKENSQIETRNGMMNKQTFKLTNGAYTEAQGGTLDFNVGPSAHTDVEDSS</sequence>
<protein>
    <submittedName>
        <fullName evidence="1">Uncharacterized protein</fullName>
    </submittedName>
</protein>
<reference evidence="1 2" key="1">
    <citation type="journal article" date="2015" name="Fungal Genet. Biol.">
        <title>Evolution of novel wood decay mechanisms in Agaricales revealed by the genome sequences of Fistulina hepatica and Cylindrobasidium torrendii.</title>
        <authorList>
            <person name="Floudas D."/>
            <person name="Held B.W."/>
            <person name="Riley R."/>
            <person name="Nagy L.G."/>
            <person name="Koehler G."/>
            <person name="Ransdell A.S."/>
            <person name="Younus H."/>
            <person name="Chow J."/>
            <person name="Chiniquy J."/>
            <person name="Lipzen A."/>
            <person name="Tritt A."/>
            <person name="Sun H."/>
            <person name="Haridas S."/>
            <person name="LaButti K."/>
            <person name="Ohm R.A."/>
            <person name="Kues U."/>
            <person name="Blanchette R.A."/>
            <person name="Grigoriev I.V."/>
            <person name="Minto R.E."/>
            <person name="Hibbett D.S."/>
        </authorList>
    </citation>
    <scope>NUCLEOTIDE SEQUENCE [LARGE SCALE GENOMIC DNA]</scope>
    <source>
        <strain evidence="1 2">FP15055 ss-10</strain>
    </source>
</reference>
<name>A0A0D7B0A4_9AGAR</name>
<proteinExistence type="predicted"/>
<dbReference type="OrthoDB" id="2163491at2759"/>
<keyword evidence="2" id="KW-1185">Reference proteome</keyword>
<gene>
    <name evidence="1" type="ORF">CYLTODRAFT_458552</name>
</gene>
<dbReference type="EMBL" id="KN880734">
    <property type="protein sequence ID" value="KIY62951.1"/>
    <property type="molecule type" value="Genomic_DNA"/>
</dbReference>
<dbReference type="Proteomes" id="UP000054007">
    <property type="component" value="Unassembled WGS sequence"/>
</dbReference>
<accession>A0A0D7B0A4</accession>
<evidence type="ECO:0000313" key="1">
    <source>
        <dbReference type="EMBL" id="KIY62951.1"/>
    </source>
</evidence>